<gene>
    <name evidence="1" type="ORF">CUU66_17095</name>
</gene>
<evidence type="ECO:0000313" key="2">
    <source>
        <dbReference type="Proteomes" id="UP000234748"/>
    </source>
</evidence>
<reference evidence="1 2" key="1">
    <citation type="submission" date="2017-11" db="EMBL/GenBank/DDBJ databases">
        <title>Comparitive Functional Genomics of Dry Heat Resistant strains isolated from the Viking Spacecraft.</title>
        <authorList>
            <person name="Seuylemezian A."/>
            <person name="Cooper K."/>
            <person name="Vaishampayan P."/>
        </authorList>
    </citation>
    <scope>NUCLEOTIDE SEQUENCE [LARGE SCALE GENOMIC DNA]</scope>
    <source>
        <strain evidence="1 2">V1-29</strain>
    </source>
</reference>
<proteinExistence type="predicted"/>
<dbReference type="RefSeq" id="WP_101644359.1">
    <property type="nucleotide sequence ID" value="NZ_PGUY01000053.1"/>
</dbReference>
<dbReference type="OrthoDB" id="2666319at2"/>
<name>A0A2N5M308_9BACI</name>
<dbReference type="AlphaFoldDB" id="A0A2N5M308"/>
<protein>
    <submittedName>
        <fullName evidence="1">YokU family protein</fullName>
    </submittedName>
</protein>
<sequence>MNAECVWCNEGGVIVINDDVYWELPDSSRAIEITETPSLFCGGCSAVYLEAKLAAEIENQLFLIDRKQLGSSISFSQLMALPKLLKKNYFSF</sequence>
<dbReference type="NCBIfam" id="TIGR03829">
    <property type="entry name" value="YokU_near_AblA"/>
    <property type="match status" value="1"/>
</dbReference>
<keyword evidence="2" id="KW-1185">Reference proteome</keyword>
<evidence type="ECO:0000313" key="1">
    <source>
        <dbReference type="EMBL" id="PLT28722.1"/>
    </source>
</evidence>
<comment type="caution">
    <text evidence="1">The sequence shown here is derived from an EMBL/GenBank/DDBJ whole genome shotgun (WGS) entry which is preliminary data.</text>
</comment>
<dbReference type="InterPro" id="IPR022453">
    <property type="entry name" value="Znf_MqsA-type"/>
</dbReference>
<dbReference type="EMBL" id="PGUY01000053">
    <property type="protein sequence ID" value="PLT28722.1"/>
    <property type="molecule type" value="Genomic_DNA"/>
</dbReference>
<dbReference type="NCBIfam" id="TIGR03831">
    <property type="entry name" value="YgiT_finger"/>
    <property type="match status" value="1"/>
</dbReference>
<accession>A0A2N5M308</accession>
<dbReference type="InterPro" id="IPR022451">
    <property type="entry name" value="CHP03829_YokU"/>
</dbReference>
<dbReference type="Pfam" id="PF14122">
    <property type="entry name" value="YokU"/>
    <property type="match status" value="1"/>
</dbReference>
<organism evidence="1 2">
    <name type="scientific">Peribacillus deserti</name>
    <dbReference type="NCBI Taxonomy" id="673318"/>
    <lineage>
        <taxon>Bacteria</taxon>
        <taxon>Bacillati</taxon>
        <taxon>Bacillota</taxon>
        <taxon>Bacilli</taxon>
        <taxon>Bacillales</taxon>
        <taxon>Bacillaceae</taxon>
        <taxon>Peribacillus</taxon>
    </lineage>
</organism>
<dbReference type="Proteomes" id="UP000234748">
    <property type="component" value="Unassembled WGS sequence"/>
</dbReference>
<dbReference type="CDD" id="cd12870">
    <property type="entry name" value="MqsA"/>
    <property type="match status" value="1"/>
</dbReference>